<name>A0A0A9CI45_ARUDO</name>
<organism evidence="1">
    <name type="scientific">Arundo donax</name>
    <name type="common">Giant reed</name>
    <name type="synonym">Donax arundinaceus</name>
    <dbReference type="NCBI Taxonomy" id="35708"/>
    <lineage>
        <taxon>Eukaryota</taxon>
        <taxon>Viridiplantae</taxon>
        <taxon>Streptophyta</taxon>
        <taxon>Embryophyta</taxon>
        <taxon>Tracheophyta</taxon>
        <taxon>Spermatophyta</taxon>
        <taxon>Magnoliopsida</taxon>
        <taxon>Liliopsida</taxon>
        <taxon>Poales</taxon>
        <taxon>Poaceae</taxon>
        <taxon>PACMAD clade</taxon>
        <taxon>Arundinoideae</taxon>
        <taxon>Arundineae</taxon>
        <taxon>Arundo</taxon>
    </lineage>
</organism>
<reference evidence="1" key="1">
    <citation type="submission" date="2014-09" db="EMBL/GenBank/DDBJ databases">
        <authorList>
            <person name="Magalhaes I.L.F."/>
            <person name="Oliveira U."/>
            <person name="Santos F.R."/>
            <person name="Vidigal T.H.D.A."/>
            <person name="Brescovit A.D."/>
            <person name="Santos A.J."/>
        </authorList>
    </citation>
    <scope>NUCLEOTIDE SEQUENCE</scope>
    <source>
        <tissue evidence="1">Shoot tissue taken approximately 20 cm above the soil surface</tissue>
    </source>
</reference>
<reference evidence="1" key="2">
    <citation type="journal article" date="2015" name="Data Brief">
        <title>Shoot transcriptome of the giant reed, Arundo donax.</title>
        <authorList>
            <person name="Barrero R.A."/>
            <person name="Guerrero F.D."/>
            <person name="Moolhuijzen P."/>
            <person name="Goolsby J.A."/>
            <person name="Tidwell J."/>
            <person name="Bellgard S.E."/>
            <person name="Bellgard M.I."/>
        </authorList>
    </citation>
    <scope>NUCLEOTIDE SEQUENCE</scope>
    <source>
        <tissue evidence="1">Shoot tissue taken approximately 20 cm above the soil surface</tissue>
    </source>
</reference>
<dbReference type="EMBL" id="GBRH01221906">
    <property type="protein sequence ID" value="JAD75989.1"/>
    <property type="molecule type" value="Transcribed_RNA"/>
</dbReference>
<proteinExistence type="predicted"/>
<sequence>MPWRCAGVGAARAKL</sequence>
<accession>A0A0A9CI45</accession>
<evidence type="ECO:0000313" key="1">
    <source>
        <dbReference type="EMBL" id="JAD75989.1"/>
    </source>
</evidence>
<protein>
    <submittedName>
        <fullName evidence="1">Uncharacterized protein</fullName>
    </submittedName>
</protein>